<dbReference type="RefSeq" id="WP_270452850.1">
    <property type="nucleotide sequence ID" value="NZ_JADPIE010000002.1"/>
</dbReference>
<reference evidence="1" key="1">
    <citation type="submission" date="2020-11" db="EMBL/GenBank/DDBJ databases">
        <title>Halonatronomonas betainensis gen. nov., sp. nov. a novel haloalkaliphilic representative of the family Halanaerobiacae capable of betaine degradation.</title>
        <authorList>
            <person name="Boltyanskaya Y."/>
            <person name="Kevbrin V."/>
            <person name="Detkova E."/>
            <person name="Grouzdev D.S."/>
            <person name="Koziaeva V."/>
            <person name="Zhilina T."/>
        </authorList>
    </citation>
    <scope>NUCLEOTIDE SEQUENCE</scope>
    <source>
        <strain evidence="1">Z-7014</strain>
    </source>
</reference>
<accession>A0A931ANP6</accession>
<gene>
    <name evidence="1" type="ORF">I0Q91_03265</name>
</gene>
<comment type="caution">
    <text evidence="1">The sequence shown here is derived from an EMBL/GenBank/DDBJ whole genome shotgun (WGS) entry which is preliminary data.</text>
</comment>
<evidence type="ECO:0000313" key="1">
    <source>
        <dbReference type="EMBL" id="MBF8436087.1"/>
    </source>
</evidence>
<organism evidence="1 2">
    <name type="scientific">Halonatronomonas betaini</name>
    <dbReference type="NCBI Taxonomy" id="2778430"/>
    <lineage>
        <taxon>Bacteria</taxon>
        <taxon>Bacillati</taxon>
        <taxon>Bacillota</taxon>
        <taxon>Clostridia</taxon>
        <taxon>Halanaerobiales</taxon>
        <taxon>Halarsenatibacteraceae</taxon>
        <taxon>Halonatronomonas</taxon>
    </lineage>
</organism>
<dbReference type="Gene3D" id="3.40.50.1820">
    <property type="entry name" value="alpha/beta hydrolase"/>
    <property type="match status" value="1"/>
</dbReference>
<keyword evidence="2" id="KW-1185">Reference proteome</keyword>
<sequence>MFVIFLVSILITLGACDTSGDIGNIIDETDKIIDSGPIIETKHNDAEGTWIKKESDRDDGPPFIINLEFVEYEDEQEIKRVIDNYQYGRTGASSDIFVQAGEFRENNEKVYMFIKGKERTLKAAIILDDEKGNDLLSQARNKEGSNFDDFIINIIAESEDVVYGVIESESQLIEVESDPSKGFNWNYYVYIPESFDPDDNSDYTNHILLRNNYPDVSNDPEEYNSSAKNMAQRSQVGEELGIPIIVPAIPRPDNIDGATEPASHHFTTRLDRNTLSLHLNEGVDEKYHRLDQQIVYMLDDALDRLADKDIYLDDKVFTWGYSALGHFTNRFSKLHPERVQASVSGGIAVITLPEYERNDVDLYFPVGVYDLLELTDKEFDMEAYKDIPQFIFRGKADGGDALSGDNTIDERERDKYEKAVETKTLYDDELAWTEEGLQIMIDRMNKVEDIYNINNIPAQFRLYEGVEHEMTPEIYDDVIEFFKRNAGNELNEID</sequence>
<dbReference type="Proteomes" id="UP000621436">
    <property type="component" value="Unassembled WGS sequence"/>
</dbReference>
<evidence type="ECO:0000313" key="2">
    <source>
        <dbReference type="Proteomes" id="UP000621436"/>
    </source>
</evidence>
<dbReference type="EMBL" id="JADPIE010000002">
    <property type="protein sequence ID" value="MBF8436087.1"/>
    <property type="molecule type" value="Genomic_DNA"/>
</dbReference>
<proteinExistence type="predicted"/>
<name>A0A931ANP6_9FIRM</name>
<dbReference type="SUPFAM" id="SSF53474">
    <property type="entry name" value="alpha/beta-Hydrolases"/>
    <property type="match status" value="1"/>
</dbReference>
<protein>
    <submittedName>
        <fullName evidence="1">Uncharacterized protein</fullName>
    </submittedName>
</protein>
<dbReference type="AlphaFoldDB" id="A0A931ANP6"/>
<dbReference type="InterPro" id="IPR029058">
    <property type="entry name" value="AB_hydrolase_fold"/>
</dbReference>